<evidence type="ECO:0000256" key="3">
    <source>
        <dbReference type="ARBA" id="ARBA00022840"/>
    </source>
</evidence>
<keyword evidence="1 5" id="KW-0547">Nucleotide-binding</keyword>
<dbReference type="SMART" id="SM00487">
    <property type="entry name" value="DEXDc"/>
    <property type="match status" value="1"/>
</dbReference>
<dbReference type="AlphaFoldDB" id="A0A3L6LDJ7"/>
<dbReference type="GO" id="GO:0016787">
    <property type="term" value="F:hydrolase activity"/>
    <property type="evidence" value="ECO:0007669"/>
    <property type="project" value="UniProtKB-KW"/>
</dbReference>
<accession>A0A3L6LDJ7</accession>
<gene>
    <name evidence="8" type="ORF">DPX39_050046200</name>
</gene>
<evidence type="ECO:0000256" key="1">
    <source>
        <dbReference type="ARBA" id="ARBA00022741"/>
    </source>
</evidence>
<feature type="compositionally biased region" description="Low complexity" evidence="6">
    <location>
        <begin position="310"/>
        <end position="319"/>
    </location>
</feature>
<dbReference type="InterPro" id="IPR001650">
    <property type="entry name" value="Helicase_C-like"/>
</dbReference>
<protein>
    <recommendedName>
        <fullName evidence="5">ATP-dependent RNA helicase</fullName>
        <ecNumber evidence="5">3.6.4.13</ecNumber>
    </recommendedName>
</protein>
<comment type="similarity">
    <text evidence="5">Belongs to the DEAD box helicase family.</text>
</comment>
<comment type="catalytic activity">
    <reaction evidence="5">
        <text>ATP + H2O = ADP + phosphate + H(+)</text>
        <dbReference type="Rhea" id="RHEA:13065"/>
        <dbReference type="ChEBI" id="CHEBI:15377"/>
        <dbReference type="ChEBI" id="CHEBI:15378"/>
        <dbReference type="ChEBI" id="CHEBI:30616"/>
        <dbReference type="ChEBI" id="CHEBI:43474"/>
        <dbReference type="ChEBI" id="CHEBI:456216"/>
        <dbReference type="EC" id="3.6.4.13"/>
    </reaction>
</comment>
<reference evidence="8" key="1">
    <citation type="submission" date="2018-09" db="EMBL/GenBank/DDBJ databases">
        <title>whole genome sequence of T. equiperdum IVM-t1 strain.</title>
        <authorList>
            <person name="Suganuma K."/>
        </authorList>
    </citation>
    <scope>NUCLEOTIDE SEQUENCE [LARGE SCALE GENOMIC DNA]</scope>
    <source>
        <strain evidence="8">IVM-t1</strain>
    </source>
</reference>
<evidence type="ECO:0000259" key="7">
    <source>
        <dbReference type="PROSITE" id="PS51194"/>
    </source>
</evidence>
<dbReference type="SUPFAM" id="SSF52540">
    <property type="entry name" value="P-loop containing nucleoside triphosphate hydrolases"/>
    <property type="match status" value="2"/>
</dbReference>
<evidence type="ECO:0000256" key="2">
    <source>
        <dbReference type="ARBA" id="ARBA00022801"/>
    </source>
</evidence>
<dbReference type="GO" id="GO:0005524">
    <property type="term" value="F:ATP binding"/>
    <property type="evidence" value="ECO:0007669"/>
    <property type="project" value="UniProtKB-UniRule"/>
</dbReference>
<comment type="domain">
    <text evidence="5">The Q motif is unique to and characteristic of the DEAD box family of RNA helicases and controls ATP binding and hydrolysis.</text>
</comment>
<dbReference type="EMBL" id="QSBY01000005">
    <property type="protein sequence ID" value="RHW72500.1"/>
    <property type="molecule type" value="Genomic_DNA"/>
</dbReference>
<dbReference type="GO" id="GO:0003723">
    <property type="term" value="F:RNA binding"/>
    <property type="evidence" value="ECO:0007669"/>
    <property type="project" value="UniProtKB-UniRule"/>
</dbReference>
<dbReference type="InterPro" id="IPR014001">
    <property type="entry name" value="Helicase_ATP-bd"/>
</dbReference>
<comment type="caution">
    <text evidence="8">The sequence shown here is derived from an EMBL/GenBank/DDBJ whole genome shotgun (WGS) entry which is preliminary data.</text>
</comment>
<keyword evidence="4 5" id="KW-0694">RNA-binding</keyword>
<keyword evidence="5 8" id="KW-0347">Helicase</keyword>
<evidence type="ECO:0000256" key="6">
    <source>
        <dbReference type="SAM" id="MobiDB-lite"/>
    </source>
</evidence>
<dbReference type="Gene3D" id="3.40.50.300">
    <property type="entry name" value="P-loop containing nucleotide triphosphate hydrolases"/>
    <property type="match status" value="2"/>
</dbReference>
<dbReference type="PROSITE" id="PS51194">
    <property type="entry name" value="HELICASE_CTER"/>
    <property type="match status" value="1"/>
</dbReference>
<evidence type="ECO:0000256" key="5">
    <source>
        <dbReference type="RuleBase" id="RU365068"/>
    </source>
</evidence>
<feature type="region of interest" description="Disordered" evidence="6">
    <location>
        <begin position="194"/>
        <end position="230"/>
    </location>
</feature>
<feature type="domain" description="Helicase C-terminal" evidence="7">
    <location>
        <begin position="409"/>
        <end position="593"/>
    </location>
</feature>
<dbReference type="EC" id="3.6.4.13" evidence="5"/>
<dbReference type="Pfam" id="PF00271">
    <property type="entry name" value="Helicase_C"/>
    <property type="match status" value="1"/>
</dbReference>
<comment type="function">
    <text evidence="5">RNA helicase.</text>
</comment>
<dbReference type="PANTHER" id="PTHR24031">
    <property type="entry name" value="RNA HELICASE"/>
    <property type="match status" value="1"/>
</dbReference>
<dbReference type="Pfam" id="PF00270">
    <property type="entry name" value="DEAD"/>
    <property type="match status" value="1"/>
</dbReference>
<dbReference type="CDD" id="cd18787">
    <property type="entry name" value="SF2_C_DEAD"/>
    <property type="match status" value="1"/>
</dbReference>
<evidence type="ECO:0000256" key="4">
    <source>
        <dbReference type="ARBA" id="ARBA00022884"/>
    </source>
</evidence>
<evidence type="ECO:0000313" key="8">
    <source>
        <dbReference type="EMBL" id="RHW72500.1"/>
    </source>
</evidence>
<dbReference type="InterPro" id="IPR027417">
    <property type="entry name" value="P-loop_NTPase"/>
</dbReference>
<keyword evidence="3 5" id="KW-0067">ATP-binding</keyword>
<dbReference type="InterPro" id="IPR011545">
    <property type="entry name" value="DEAD/DEAH_box_helicase_dom"/>
</dbReference>
<dbReference type="Proteomes" id="UP000266743">
    <property type="component" value="Chromosome 5"/>
</dbReference>
<name>A0A3L6LDJ7_9TRYP</name>
<feature type="region of interest" description="Disordered" evidence="6">
    <location>
        <begin position="300"/>
        <end position="319"/>
    </location>
</feature>
<dbReference type="SMART" id="SM00490">
    <property type="entry name" value="HELICc"/>
    <property type="match status" value="1"/>
</dbReference>
<sequence length="671" mass="74842">MSSSDIAVKRIRRQWEPEDKAWHDEALQLPWEEVSPPLHSATLFALRNVFFFSHATAVQARTISVFCSSGNSTIVEAPTGSGKTLAVLIPLMERTVRACDAFVAAHNFPLLRRDIIGIVLAPSRVLAEQTFVVGRNLAARLPHTIRFALCDGAVQSADVVLKSLKAAARGAGTFLVTTPRDLVDFIAALNTKRPTEHPPVARSDAETSEGGRSVHNEPDEREELLAAQDEETLRRYYEKRGRRKDTSEKNTGHNVQLHGCHNERFVLVVDEADLVFHSVEMRGIVTEFVATHAYLEQPLDKRLKEERGESTSTSTNSSEKTLSMDLSFVGATVSTSTEVQTYAERACAALQSKLHKVVLNSNEDFVTQVQNRYLLCEAHDFLPILIQLMNLHSSKKHFIFFNSPKTLRFVEKLFSRLVESHQMLLCINHVFVMYEGMNERTRLDQYNAFLNHKAEVKAGATDGKKAALLSATEKKNQFYTSGWKREGRQPGGRGAILLCTDVAAFGLDVRDVDYVYHFEPPTTVQSYVHRIGRVGRMGMRGSSILILPCFSTDSSLTEAPERKSTSTRFNTLINTKSATSSIQTQQVSEADLSEERRQYLKELGERSELQPCSIPPFAPIAATVRNVISQHNKIKTLAQQAAMSMCTAPPSMEGAKSWFDPKLALHALLLN</sequence>
<keyword evidence="2 5" id="KW-0378">Hydrolase</keyword>
<proteinExistence type="inferred from homology"/>
<feature type="compositionally biased region" description="Basic and acidic residues" evidence="6">
    <location>
        <begin position="300"/>
        <end position="309"/>
    </location>
</feature>
<organism evidence="8">
    <name type="scientific">Trypanosoma brucei equiperdum</name>
    <dbReference type="NCBI Taxonomy" id="630700"/>
    <lineage>
        <taxon>Eukaryota</taxon>
        <taxon>Discoba</taxon>
        <taxon>Euglenozoa</taxon>
        <taxon>Kinetoplastea</taxon>
        <taxon>Metakinetoplastina</taxon>
        <taxon>Trypanosomatida</taxon>
        <taxon>Trypanosomatidae</taxon>
        <taxon>Trypanosoma</taxon>
    </lineage>
</organism>
<dbReference type="GO" id="GO:0003724">
    <property type="term" value="F:RNA helicase activity"/>
    <property type="evidence" value="ECO:0007669"/>
    <property type="project" value="UniProtKB-EC"/>
</dbReference>